<proteinExistence type="predicted"/>
<dbReference type="EMBL" id="BGPR01045311">
    <property type="protein sequence ID" value="GBO22183.1"/>
    <property type="molecule type" value="Genomic_DNA"/>
</dbReference>
<name>A0A4Y2VA92_ARAVE</name>
<dbReference type="AlphaFoldDB" id="A0A4Y2VA92"/>
<sequence>MLFNVSQCYGASFIVGDVRPLPRDRSEEAEFKESDETKVFYISTNNKEECTCVCVGDLQAKPLDLELQQVARTYFGGRECASKSLF</sequence>
<evidence type="ECO:0000313" key="1">
    <source>
        <dbReference type="EMBL" id="GBO22183.1"/>
    </source>
</evidence>
<protein>
    <submittedName>
        <fullName evidence="1">Uncharacterized protein</fullName>
    </submittedName>
</protein>
<accession>A0A4Y2VA92</accession>
<reference evidence="1 2" key="1">
    <citation type="journal article" date="2019" name="Sci. Rep.">
        <title>Orb-weaving spider Araneus ventricosus genome elucidates the spidroin gene catalogue.</title>
        <authorList>
            <person name="Kono N."/>
            <person name="Nakamura H."/>
            <person name="Ohtoshi R."/>
            <person name="Moran D.A.P."/>
            <person name="Shinohara A."/>
            <person name="Yoshida Y."/>
            <person name="Fujiwara M."/>
            <person name="Mori M."/>
            <person name="Tomita M."/>
            <person name="Arakawa K."/>
        </authorList>
    </citation>
    <scope>NUCLEOTIDE SEQUENCE [LARGE SCALE GENOMIC DNA]</scope>
</reference>
<organism evidence="1 2">
    <name type="scientific">Araneus ventricosus</name>
    <name type="common">Orbweaver spider</name>
    <name type="synonym">Epeira ventricosa</name>
    <dbReference type="NCBI Taxonomy" id="182803"/>
    <lineage>
        <taxon>Eukaryota</taxon>
        <taxon>Metazoa</taxon>
        <taxon>Ecdysozoa</taxon>
        <taxon>Arthropoda</taxon>
        <taxon>Chelicerata</taxon>
        <taxon>Arachnida</taxon>
        <taxon>Araneae</taxon>
        <taxon>Araneomorphae</taxon>
        <taxon>Entelegynae</taxon>
        <taxon>Araneoidea</taxon>
        <taxon>Araneidae</taxon>
        <taxon>Araneus</taxon>
    </lineage>
</organism>
<evidence type="ECO:0000313" key="2">
    <source>
        <dbReference type="Proteomes" id="UP000499080"/>
    </source>
</evidence>
<comment type="caution">
    <text evidence="1">The sequence shown here is derived from an EMBL/GenBank/DDBJ whole genome shotgun (WGS) entry which is preliminary data.</text>
</comment>
<gene>
    <name evidence="1" type="ORF">AVEN_46774_1</name>
</gene>
<dbReference type="Proteomes" id="UP000499080">
    <property type="component" value="Unassembled WGS sequence"/>
</dbReference>
<keyword evidence="2" id="KW-1185">Reference proteome</keyword>